<dbReference type="Gene3D" id="1.20.140.150">
    <property type="match status" value="1"/>
</dbReference>
<evidence type="ECO:0000256" key="8">
    <source>
        <dbReference type="RuleBase" id="RU060637"/>
    </source>
</evidence>
<evidence type="ECO:0000256" key="2">
    <source>
        <dbReference type="ARBA" id="ARBA00022427"/>
    </source>
</evidence>
<dbReference type="KEGG" id="muo:115482473"/>
<evidence type="ECO:0000313" key="11">
    <source>
        <dbReference type="RefSeq" id="XP_030078107.1"/>
    </source>
</evidence>
<dbReference type="InterPro" id="IPR004031">
    <property type="entry name" value="PMP22/EMP/MP20/Claudin"/>
</dbReference>
<dbReference type="RefSeq" id="XP_030078107.1">
    <property type="nucleotide sequence ID" value="XM_030222247.1"/>
</dbReference>
<sequence>MAIKALQMTGIALCVLGFILTILCCALPMWRVSAFIGANIITAQIFWEGLWMDCVFDTTGEMQCKVYDSMLALSSDLQAARALVVVSIAVALLALLISILGADCSNCVDDRRAKSMISIAAGAVFILAGIAVLVPVSWSANNIIRNFYNPVVPDALKRELGASLYLGWAASLLLVIGGALLCFSCPPKEEKPYPVTYKAMRTPTTSSYAIRNYV</sequence>
<feature type="transmembrane region" description="Helical" evidence="8">
    <location>
        <begin position="79"/>
        <end position="104"/>
    </location>
</feature>
<dbReference type="GeneID" id="115482473"/>
<proteinExistence type="inferred from homology"/>
<evidence type="ECO:0000256" key="3">
    <source>
        <dbReference type="ARBA" id="ARBA00022475"/>
    </source>
</evidence>
<evidence type="ECO:0000256" key="1">
    <source>
        <dbReference type="ARBA" id="ARBA00008295"/>
    </source>
</evidence>
<dbReference type="AlphaFoldDB" id="A0A6P7ZFI1"/>
<protein>
    <recommendedName>
        <fullName evidence="8">Claudin</fullName>
    </recommendedName>
</protein>
<evidence type="ECO:0000256" key="7">
    <source>
        <dbReference type="ARBA" id="ARBA00023136"/>
    </source>
</evidence>
<evidence type="ECO:0000256" key="5">
    <source>
        <dbReference type="ARBA" id="ARBA00022949"/>
    </source>
</evidence>
<comment type="similarity">
    <text evidence="1 8">Belongs to the claudin family.</text>
</comment>
<evidence type="ECO:0000313" key="13">
    <source>
        <dbReference type="RefSeq" id="XP_030078109.1"/>
    </source>
</evidence>
<dbReference type="PRINTS" id="PR01589">
    <property type="entry name" value="CLAUDIN2"/>
</dbReference>
<feature type="transmembrane region" description="Helical" evidence="8">
    <location>
        <begin position="160"/>
        <end position="183"/>
    </location>
</feature>
<evidence type="ECO:0000313" key="12">
    <source>
        <dbReference type="RefSeq" id="XP_030078108.1"/>
    </source>
</evidence>
<dbReference type="Proteomes" id="UP000515156">
    <property type="component" value="Chromosome 13"/>
</dbReference>
<evidence type="ECO:0000256" key="4">
    <source>
        <dbReference type="ARBA" id="ARBA00022692"/>
    </source>
</evidence>
<name>A0A6P7ZFI1_9AMPH</name>
<dbReference type="Pfam" id="PF00822">
    <property type="entry name" value="PMP22_Claudin"/>
    <property type="match status" value="1"/>
</dbReference>
<dbReference type="PRINTS" id="PR01077">
    <property type="entry name" value="CLAUDIN"/>
</dbReference>
<dbReference type="OrthoDB" id="9899584at2759"/>
<dbReference type="RefSeq" id="XP_030078106.1">
    <property type="nucleotide sequence ID" value="XM_030222246.1"/>
</dbReference>
<keyword evidence="7 8" id="KW-0472">Membrane</keyword>
<keyword evidence="2 8" id="KW-0796">Tight junction</keyword>
<dbReference type="GO" id="GO:0005923">
    <property type="term" value="C:bicellular tight junction"/>
    <property type="evidence" value="ECO:0007669"/>
    <property type="project" value="UniProtKB-SubCell"/>
</dbReference>
<evidence type="ECO:0000313" key="10">
    <source>
        <dbReference type="RefSeq" id="XP_030078106.1"/>
    </source>
</evidence>
<comment type="function">
    <text evidence="8">Claudins function as major constituents of the tight junction complexes that regulate the permeability of epithelia.</text>
</comment>
<gene>
    <name evidence="10 11 12 13" type="primary">LOC115482473</name>
</gene>
<dbReference type="FunFam" id="1.20.140.150:FF:000001">
    <property type="entry name" value="Claudin"/>
    <property type="match status" value="1"/>
</dbReference>
<dbReference type="InterPro" id="IPR005411">
    <property type="entry name" value="Claudin2"/>
</dbReference>
<keyword evidence="6 8" id="KW-1133">Transmembrane helix</keyword>
<dbReference type="GO" id="GO:0005198">
    <property type="term" value="F:structural molecule activity"/>
    <property type="evidence" value="ECO:0007669"/>
    <property type="project" value="InterPro"/>
</dbReference>
<organism evidence="9 11">
    <name type="scientific">Microcaecilia unicolor</name>
    <dbReference type="NCBI Taxonomy" id="1415580"/>
    <lineage>
        <taxon>Eukaryota</taxon>
        <taxon>Metazoa</taxon>
        <taxon>Chordata</taxon>
        <taxon>Craniata</taxon>
        <taxon>Vertebrata</taxon>
        <taxon>Euteleostomi</taxon>
        <taxon>Amphibia</taxon>
        <taxon>Gymnophiona</taxon>
        <taxon>Siphonopidae</taxon>
        <taxon>Microcaecilia</taxon>
    </lineage>
</organism>
<comment type="subcellular location">
    <subcellularLocation>
        <location evidence="8">Cell junction</location>
        <location evidence="8">Tight junction</location>
    </subcellularLocation>
    <subcellularLocation>
        <location evidence="8">Cell membrane</location>
        <topology evidence="8">Multi-pass membrane protein</topology>
    </subcellularLocation>
</comment>
<dbReference type="GO" id="GO:0005886">
    <property type="term" value="C:plasma membrane"/>
    <property type="evidence" value="ECO:0007669"/>
    <property type="project" value="UniProtKB-SubCell"/>
</dbReference>
<dbReference type="PROSITE" id="PS01346">
    <property type="entry name" value="CLAUDIN"/>
    <property type="match status" value="1"/>
</dbReference>
<evidence type="ECO:0000313" key="9">
    <source>
        <dbReference type="Proteomes" id="UP000515156"/>
    </source>
</evidence>
<dbReference type="RefSeq" id="XP_030078109.1">
    <property type="nucleotide sequence ID" value="XM_030222249.1"/>
</dbReference>
<keyword evidence="3 8" id="KW-1003">Cell membrane</keyword>
<dbReference type="RefSeq" id="XP_030078108.1">
    <property type="nucleotide sequence ID" value="XM_030222248.1"/>
</dbReference>
<feature type="transmembrane region" description="Helical" evidence="8">
    <location>
        <begin position="116"/>
        <end position="140"/>
    </location>
</feature>
<keyword evidence="5 8" id="KW-0965">Cell junction</keyword>
<comment type="caution">
    <text evidence="8">Lacks conserved residue(s) required for the propagation of feature annotation.</text>
</comment>
<dbReference type="PANTHER" id="PTHR12002">
    <property type="entry name" value="CLAUDIN"/>
    <property type="match status" value="1"/>
</dbReference>
<dbReference type="InterPro" id="IPR017974">
    <property type="entry name" value="Claudin_CS"/>
</dbReference>
<dbReference type="InterPro" id="IPR006187">
    <property type="entry name" value="Claudin"/>
</dbReference>
<evidence type="ECO:0000256" key="6">
    <source>
        <dbReference type="ARBA" id="ARBA00022989"/>
    </source>
</evidence>
<keyword evidence="9" id="KW-1185">Reference proteome</keyword>
<reference evidence="10 11" key="1">
    <citation type="submission" date="2025-04" db="UniProtKB">
        <authorList>
            <consortium name="RefSeq"/>
        </authorList>
    </citation>
    <scope>IDENTIFICATION</scope>
</reference>
<accession>A0A6P7ZFI1</accession>
<keyword evidence="4 8" id="KW-0812">Transmembrane</keyword>